<evidence type="ECO:0000313" key="2">
    <source>
        <dbReference type="Proteomes" id="UP000184749"/>
    </source>
</evidence>
<geneLocation type="plasmid" evidence="2">
    <name>prgalie4872d</name>
</geneLocation>
<protein>
    <submittedName>
        <fullName evidence="1">Uncharacterized protein</fullName>
    </submittedName>
</protein>
<sequence>MPSRMMSIIDLGSYCCSLESDKSRGTVSKNDTFHAFWRGDDLVDLSGVNMRPNRIKVRDGAKSANIKIL</sequence>
<evidence type="ECO:0000313" key="1">
    <source>
        <dbReference type="EMBL" id="APO71386.1"/>
    </source>
</evidence>
<gene>
    <name evidence="1" type="ORF">IE4872_PD00857</name>
</gene>
<dbReference type="Proteomes" id="UP000184749">
    <property type="component" value="Plasmid pRgalIE4872d"/>
</dbReference>
<keyword evidence="1" id="KW-0614">Plasmid</keyword>
<accession>A0A1L5NU15</accession>
<name>A0A1L5NU15_9HYPH</name>
<dbReference type="AlphaFoldDB" id="A0A1L5NU15"/>
<dbReference type="EMBL" id="CP017105">
    <property type="protein sequence ID" value="APO71386.1"/>
    <property type="molecule type" value="Genomic_DNA"/>
</dbReference>
<reference evidence="1 2" key="1">
    <citation type="submission" date="2016-09" db="EMBL/GenBank/DDBJ databases">
        <title>The complete genome sequences of Rhizobium gallicum, symbiovars gallicum and phaseoli, symbionts associated to common bean (Phaseolus vulgaris).</title>
        <authorList>
            <person name="Bustos P."/>
            <person name="Santamaria R.I."/>
            <person name="Perez-Carrascal O.M."/>
            <person name="Juarez S."/>
            <person name="Lozano L."/>
            <person name="Martinez-Flores I."/>
            <person name="Martinez-Romero E."/>
            <person name="Cevallos M."/>
            <person name="Romero D."/>
            <person name="Davila G."/>
            <person name="Gonzalez V."/>
        </authorList>
    </citation>
    <scope>NUCLEOTIDE SEQUENCE [LARGE SCALE GENOMIC DNA]</scope>
    <source>
        <strain evidence="1 2">IE4872</strain>
        <plasmid evidence="2">prgalie4872d</plasmid>
    </source>
</reference>
<organism evidence="1 2">
    <name type="scientific">Rhizobium gallicum</name>
    <dbReference type="NCBI Taxonomy" id="56730"/>
    <lineage>
        <taxon>Bacteria</taxon>
        <taxon>Pseudomonadati</taxon>
        <taxon>Pseudomonadota</taxon>
        <taxon>Alphaproteobacteria</taxon>
        <taxon>Hyphomicrobiales</taxon>
        <taxon>Rhizobiaceae</taxon>
        <taxon>Rhizobium/Agrobacterium group</taxon>
        <taxon>Rhizobium</taxon>
    </lineage>
</organism>
<proteinExistence type="predicted"/>